<name>A0AAD8WTQ0_LOLMU</name>
<keyword evidence="5" id="KW-1185">Reference proteome</keyword>
<dbReference type="SUPFAM" id="SSF57756">
    <property type="entry name" value="Retrovirus zinc finger-like domains"/>
    <property type="match status" value="1"/>
</dbReference>
<organism evidence="4 5">
    <name type="scientific">Lolium multiflorum</name>
    <name type="common">Italian ryegrass</name>
    <name type="synonym">Lolium perenne subsp. multiflorum</name>
    <dbReference type="NCBI Taxonomy" id="4521"/>
    <lineage>
        <taxon>Eukaryota</taxon>
        <taxon>Viridiplantae</taxon>
        <taxon>Streptophyta</taxon>
        <taxon>Embryophyta</taxon>
        <taxon>Tracheophyta</taxon>
        <taxon>Spermatophyta</taxon>
        <taxon>Magnoliopsida</taxon>
        <taxon>Liliopsida</taxon>
        <taxon>Poales</taxon>
        <taxon>Poaceae</taxon>
        <taxon>BOP clade</taxon>
        <taxon>Pooideae</taxon>
        <taxon>Poodae</taxon>
        <taxon>Poeae</taxon>
        <taxon>Poeae Chloroplast Group 2 (Poeae type)</taxon>
        <taxon>Loliodinae</taxon>
        <taxon>Loliinae</taxon>
        <taxon>Lolium</taxon>
    </lineage>
</organism>
<evidence type="ECO:0000313" key="5">
    <source>
        <dbReference type="Proteomes" id="UP001231189"/>
    </source>
</evidence>
<feature type="domain" description="CCHC-type" evidence="3">
    <location>
        <begin position="577"/>
        <end position="591"/>
    </location>
</feature>
<dbReference type="GO" id="GO:0008270">
    <property type="term" value="F:zinc ion binding"/>
    <property type="evidence" value="ECO:0007669"/>
    <property type="project" value="UniProtKB-KW"/>
</dbReference>
<evidence type="ECO:0000259" key="3">
    <source>
        <dbReference type="PROSITE" id="PS50158"/>
    </source>
</evidence>
<protein>
    <recommendedName>
        <fullName evidence="3">CCHC-type domain-containing protein</fullName>
    </recommendedName>
</protein>
<feature type="region of interest" description="Disordered" evidence="2">
    <location>
        <begin position="535"/>
        <end position="567"/>
    </location>
</feature>
<comment type="caution">
    <text evidence="4">The sequence shown here is derived from an EMBL/GenBank/DDBJ whole genome shotgun (WGS) entry which is preliminary data.</text>
</comment>
<evidence type="ECO:0000313" key="4">
    <source>
        <dbReference type="EMBL" id="KAK1680295.1"/>
    </source>
</evidence>
<dbReference type="InterPro" id="IPR036875">
    <property type="entry name" value="Znf_CCHC_sf"/>
</dbReference>
<feature type="compositionally biased region" description="Basic residues" evidence="2">
    <location>
        <begin position="553"/>
        <end position="564"/>
    </location>
</feature>
<dbReference type="Pfam" id="PF00098">
    <property type="entry name" value="zf-CCHC"/>
    <property type="match status" value="1"/>
</dbReference>
<proteinExistence type="predicted"/>
<accession>A0AAD8WTQ0</accession>
<feature type="region of interest" description="Disordered" evidence="2">
    <location>
        <begin position="137"/>
        <end position="257"/>
    </location>
</feature>
<evidence type="ECO:0000256" key="2">
    <source>
        <dbReference type="SAM" id="MobiDB-lite"/>
    </source>
</evidence>
<gene>
    <name evidence="4" type="ORF">QYE76_041143</name>
</gene>
<dbReference type="GO" id="GO:0003676">
    <property type="term" value="F:nucleic acid binding"/>
    <property type="evidence" value="ECO:0007669"/>
    <property type="project" value="InterPro"/>
</dbReference>
<feature type="compositionally biased region" description="Low complexity" evidence="2">
    <location>
        <begin position="203"/>
        <end position="216"/>
    </location>
</feature>
<keyword evidence="1" id="KW-0862">Zinc</keyword>
<feature type="compositionally biased region" description="Basic and acidic residues" evidence="2">
    <location>
        <begin position="245"/>
        <end position="257"/>
    </location>
</feature>
<reference evidence="4" key="1">
    <citation type="submission" date="2023-07" db="EMBL/GenBank/DDBJ databases">
        <title>A chromosome-level genome assembly of Lolium multiflorum.</title>
        <authorList>
            <person name="Chen Y."/>
            <person name="Copetti D."/>
            <person name="Kolliker R."/>
            <person name="Studer B."/>
        </authorList>
    </citation>
    <scope>NUCLEOTIDE SEQUENCE</scope>
    <source>
        <strain evidence="4">02402/16</strain>
        <tissue evidence="4">Leaf</tissue>
    </source>
</reference>
<sequence>MTTLPAVLSPPFPFQLLTHVLPNLTHRFSPPGSPEGATVAARPWGAARKTASRESAADEEDAHRARLCTAATRRRSPAITGEPRLPPGWEPLKVYLVVNVYENLGPHVTLQHRPYVSPRLSIGHCHRSLALPLATATTHAPPSGYKNPPHSLPPSHTTAPLSEHHPKGCQGAPLLPLLPARKAASSASVTTGGRKDDDAAGRPLPSLSLPTPHPRSAQPRRFSPPGSPEGATVAARPRGAARKTAPRESAADEEDAHRARLCTAATRCRPPAITGEPRLPPEETEESIGNDKILNGASSISSSPSSQVSHICLMAKASMGSHNLEANLSHDDEDEVHEEEEELISSLHDKGEVVHRALRKNKIACSKFVEILVCAIESQKLIEMHENTILKMSALERDYADEIGSLKGELEEEQITKESLEETFSLELSRIKENHDRDLEVENDLKLKNDKLVFVNAKLLEDFEQLKNGSMVIESVLSISHDDLLVSREKLKLAHEASMSKVILEEIEELKAQVTSLKKDLRKGHEGKCKLDKMLSVQQSPNDKSGLGFISNNKKKSNSSKNKKGQVQIKDPAKITCFKCKIEGHHVRSCPLKKKPLNKKQEGKRPQVQGNAQPRVEEKPLPKKIKANAPIVEKSSEKKEKRRTCYICREKGHISSFCTIGTSSNPIIIDDVYSLRKDEVGNVFAKYVGAQSGVKKRTIWVAKPIVTNLLGPNLVGDQQAKT</sequence>
<feature type="compositionally biased region" description="Low complexity" evidence="2">
    <location>
        <begin position="172"/>
        <end position="188"/>
    </location>
</feature>
<dbReference type="InterPro" id="IPR001878">
    <property type="entry name" value="Znf_CCHC"/>
</dbReference>
<dbReference type="Proteomes" id="UP001231189">
    <property type="component" value="Unassembled WGS sequence"/>
</dbReference>
<keyword evidence="1" id="KW-0863">Zinc-finger</keyword>
<feature type="region of interest" description="Disordered" evidence="2">
    <location>
        <begin position="591"/>
        <end position="619"/>
    </location>
</feature>
<dbReference type="EMBL" id="JAUUTY010000002">
    <property type="protein sequence ID" value="KAK1680295.1"/>
    <property type="molecule type" value="Genomic_DNA"/>
</dbReference>
<dbReference type="Gene3D" id="4.10.60.10">
    <property type="entry name" value="Zinc finger, CCHC-type"/>
    <property type="match status" value="1"/>
</dbReference>
<keyword evidence="1" id="KW-0479">Metal-binding</keyword>
<dbReference type="AlphaFoldDB" id="A0AAD8WTQ0"/>
<dbReference type="PROSITE" id="PS50158">
    <property type="entry name" value="ZF_CCHC"/>
    <property type="match status" value="1"/>
</dbReference>
<evidence type="ECO:0000256" key="1">
    <source>
        <dbReference type="PROSITE-ProRule" id="PRU00047"/>
    </source>
</evidence>
<dbReference type="SMART" id="SM00343">
    <property type="entry name" value="ZnF_C2HC"/>
    <property type="match status" value="2"/>
</dbReference>